<proteinExistence type="predicted"/>
<dbReference type="RefSeq" id="WP_114002394.1">
    <property type="nucleotide sequence ID" value="NZ_PSQG01000015.1"/>
</dbReference>
<dbReference type="AlphaFoldDB" id="A0A367FZU6"/>
<comment type="caution">
    <text evidence="1">The sequence shown here is derived from an EMBL/GenBank/DDBJ whole genome shotgun (WGS) entry which is preliminary data.</text>
</comment>
<evidence type="ECO:0000313" key="2">
    <source>
        <dbReference type="Proteomes" id="UP000253208"/>
    </source>
</evidence>
<gene>
    <name evidence="1" type="ORF">C4886_11350</name>
</gene>
<dbReference type="Proteomes" id="UP000253208">
    <property type="component" value="Unassembled WGS sequence"/>
</dbReference>
<organism evidence="1 2">
    <name type="scientific">Blautia obeum</name>
    <dbReference type="NCBI Taxonomy" id="40520"/>
    <lineage>
        <taxon>Bacteria</taxon>
        <taxon>Bacillati</taxon>
        <taxon>Bacillota</taxon>
        <taxon>Clostridia</taxon>
        <taxon>Lachnospirales</taxon>
        <taxon>Lachnospiraceae</taxon>
        <taxon>Blautia</taxon>
    </lineage>
</organism>
<sequence>MGRTKKKPGYDQNRIMEQFQNCIVEAYTSGMIDGSGISLRQVSEEFGITLMKTRKILITAGVYHTENSEKINSMREQGMSIPEIMKATGLSKSSVHSYLPYTKIIYNVDELSLYAERCRMYRKRKQAVEQLQICKEASLECVEKYLWSTIEIFSGYSFTTVKGLRFRYAVNGNEIQINRKKKSITRSSVKVALKVTLEEKGNISGPKKLEVFGASYLYSMFLRFGLIDTERKLNGYLPDMDNI</sequence>
<accession>A0A367FZU6</accession>
<dbReference type="EMBL" id="PSQG01000015">
    <property type="protein sequence ID" value="RCH43274.1"/>
    <property type="molecule type" value="Genomic_DNA"/>
</dbReference>
<protein>
    <submittedName>
        <fullName evidence="1">Uncharacterized protein</fullName>
    </submittedName>
</protein>
<evidence type="ECO:0000313" key="1">
    <source>
        <dbReference type="EMBL" id="RCH43274.1"/>
    </source>
</evidence>
<name>A0A367FZU6_9FIRM</name>
<reference evidence="1 2" key="1">
    <citation type="submission" date="2018-02" db="EMBL/GenBank/DDBJ databases">
        <title>Complete genome sequencing of Faecalibacterium prausnitzii strains isolated from the human gut.</title>
        <authorList>
            <person name="Fitzgerald B.C."/>
            <person name="Shkoporov A.N."/>
            <person name="Ross P.R."/>
            <person name="Hill C."/>
        </authorList>
    </citation>
    <scope>NUCLEOTIDE SEQUENCE [LARGE SCALE GENOMIC DNA]</scope>
    <source>
        <strain evidence="1 2">APC942/31-1</strain>
    </source>
</reference>
<dbReference type="Gene3D" id="1.10.10.60">
    <property type="entry name" value="Homeodomain-like"/>
    <property type="match status" value="1"/>
</dbReference>